<gene>
    <name evidence="2" type="ORF">CLV67_1287</name>
</gene>
<protein>
    <submittedName>
        <fullName evidence="2">Uncharacterized protein</fullName>
    </submittedName>
</protein>
<evidence type="ECO:0000313" key="3">
    <source>
        <dbReference type="Proteomes" id="UP000239415"/>
    </source>
</evidence>
<sequence length="55" mass="6299">MLPTVLVRTLPSRLVETVRHLVPDEVRVHDQRHGRRGVADHPLDRLDVGAGRDRE</sequence>
<keyword evidence="3" id="KW-1185">Reference proteome</keyword>
<feature type="region of interest" description="Disordered" evidence="1">
    <location>
        <begin position="30"/>
        <end position="55"/>
    </location>
</feature>
<organism evidence="2 3">
    <name type="scientific">Actinoplanes italicus</name>
    <dbReference type="NCBI Taxonomy" id="113567"/>
    <lineage>
        <taxon>Bacteria</taxon>
        <taxon>Bacillati</taxon>
        <taxon>Actinomycetota</taxon>
        <taxon>Actinomycetes</taxon>
        <taxon>Micromonosporales</taxon>
        <taxon>Micromonosporaceae</taxon>
        <taxon>Actinoplanes</taxon>
    </lineage>
</organism>
<dbReference type="Proteomes" id="UP000239415">
    <property type="component" value="Unassembled WGS sequence"/>
</dbReference>
<reference evidence="2 3" key="1">
    <citation type="submission" date="2018-03" db="EMBL/GenBank/DDBJ databases">
        <title>Genomic Encyclopedia of Archaeal and Bacterial Type Strains, Phase II (KMG-II): from individual species to whole genera.</title>
        <authorList>
            <person name="Goeker M."/>
        </authorList>
    </citation>
    <scope>NUCLEOTIDE SEQUENCE [LARGE SCALE GENOMIC DNA]</scope>
    <source>
        <strain evidence="2 3">DSM 43146</strain>
    </source>
</reference>
<proteinExistence type="predicted"/>
<comment type="caution">
    <text evidence="2">The sequence shown here is derived from an EMBL/GenBank/DDBJ whole genome shotgun (WGS) entry which is preliminary data.</text>
</comment>
<dbReference type="AlphaFoldDB" id="A0A2T0JWT9"/>
<evidence type="ECO:0000256" key="1">
    <source>
        <dbReference type="SAM" id="MobiDB-lite"/>
    </source>
</evidence>
<accession>A0A2T0JWT9</accession>
<name>A0A2T0JWT9_9ACTN</name>
<dbReference type="EMBL" id="PVMZ01000028">
    <property type="protein sequence ID" value="PRX12352.1"/>
    <property type="molecule type" value="Genomic_DNA"/>
</dbReference>
<evidence type="ECO:0000313" key="2">
    <source>
        <dbReference type="EMBL" id="PRX12352.1"/>
    </source>
</evidence>